<keyword evidence="13" id="KW-1185">Reference proteome</keyword>
<name>A0ABX4MJD1_9HYPH</name>
<keyword evidence="5 9" id="KW-0963">Cytoplasm</keyword>
<organism evidence="12 13">
    <name type="scientific">Candidatus Hodgkinia cicadicola</name>
    <dbReference type="NCBI Taxonomy" id="573658"/>
    <lineage>
        <taxon>Bacteria</taxon>
        <taxon>Pseudomonadati</taxon>
        <taxon>Pseudomonadota</taxon>
        <taxon>Alphaproteobacteria</taxon>
        <taxon>Hyphomicrobiales</taxon>
        <taxon>Candidatus Hodgkinia</taxon>
    </lineage>
</organism>
<dbReference type="PANTHER" id="PTHR43090:SF2">
    <property type="entry name" value="1-(5-PHOSPHORIBOSYL)-5-[(5-PHOSPHORIBOSYLAMINO)METHYLIDENEAMINO] IMIDAZOLE-4-CARBOXAMIDE ISOMERASE"/>
    <property type="match status" value="1"/>
</dbReference>
<comment type="catalytic activity">
    <reaction evidence="1 9 11">
        <text>1-(5-phospho-beta-D-ribosyl)-5-[(5-phospho-beta-D-ribosylamino)methylideneamino]imidazole-4-carboxamide = 5-[(5-phospho-1-deoxy-D-ribulos-1-ylimino)methylamino]-1-(5-phospho-beta-D-ribosyl)imidazole-4-carboxamide</text>
        <dbReference type="Rhea" id="RHEA:15469"/>
        <dbReference type="ChEBI" id="CHEBI:58435"/>
        <dbReference type="ChEBI" id="CHEBI:58525"/>
        <dbReference type="EC" id="5.3.1.16"/>
    </reaction>
</comment>
<evidence type="ECO:0000256" key="1">
    <source>
        <dbReference type="ARBA" id="ARBA00000901"/>
    </source>
</evidence>
<dbReference type="PANTHER" id="PTHR43090">
    <property type="entry name" value="1-(5-PHOSPHORIBOSYL)-5-[(5-PHOSPHORIBOSYLAMINO)METHYLIDENEAMINO] IMIDAZOLE-4-CARBOXAMIDE ISOMERASE"/>
    <property type="match status" value="1"/>
</dbReference>
<comment type="pathway">
    <text evidence="3 9 11">Amino-acid biosynthesis; L-histidine biosynthesis; L-histidine from 5-phospho-alpha-D-ribose 1-diphosphate: step 4/9.</text>
</comment>
<comment type="subcellular location">
    <subcellularLocation>
        <location evidence="2 9 11">Cytoplasm</location>
    </subcellularLocation>
</comment>
<sequence length="241" mass="26652">MVYIPAIDVKDGKCVRLYRGNMKEYKIYKNSLIEIIDEFQLDSLSTLHVVDLDGAVCGKPKNYNAIKNFISLANCNIQLGGGIRNMDTVERYFDIGVVKVILGTSVLDNLSFLYDVCYKYPGRICISIDTLNGMVFDKGWTNNTGRKYHGIIQRIINLNINSVIWTDISRDGTMAGVNIDGLLKIIKETGLPVIASGGVTNVSDLIYLKNNLNDSLAGVICGKALYEGAISIDIIKQIKDD</sequence>
<dbReference type="InterPro" id="IPR006063">
    <property type="entry name" value="HisA_bact_arch"/>
</dbReference>
<dbReference type="InterPro" id="IPR006062">
    <property type="entry name" value="His_biosynth"/>
</dbReference>
<evidence type="ECO:0000256" key="3">
    <source>
        <dbReference type="ARBA" id="ARBA00005133"/>
    </source>
</evidence>
<feature type="active site" description="Proton acceptor" evidence="9">
    <location>
        <position position="8"/>
    </location>
</feature>
<dbReference type="InterPro" id="IPR044524">
    <property type="entry name" value="Isoase_HisA-like"/>
</dbReference>
<reference evidence="12" key="1">
    <citation type="submission" date="2017-09" db="EMBL/GenBank/DDBJ databases">
        <authorList>
            <person name="Campbell M.A."/>
            <person name="Lukasik P."/>
            <person name="Simon C."/>
            <person name="McCutcheon J.P."/>
        </authorList>
    </citation>
    <scope>NUCLEOTIDE SEQUENCE [LARGE SCALE GENOMIC DNA]</scope>
    <source>
        <strain evidence="12">TRYCRA</strain>
    </source>
</reference>
<keyword evidence="6 9" id="KW-0028">Amino-acid biosynthesis</keyword>
<evidence type="ECO:0000256" key="2">
    <source>
        <dbReference type="ARBA" id="ARBA00004496"/>
    </source>
</evidence>
<evidence type="ECO:0000256" key="9">
    <source>
        <dbReference type="HAMAP-Rule" id="MF_01014"/>
    </source>
</evidence>
<feature type="active site" description="Proton donor" evidence="9">
    <location>
        <position position="129"/>
    </location>
</feature>
<evidence type="ECO:0000256" key="7">
    <source>
        <dbReference type="ARBA" id="ARBA00023102"/>
    </source>
</evidence>
<dbReference type="Proteomes" id="UP000228979">
    <property type="component" value="Unassembled WGS sequence"/>
</dbReference>
<evidence type="ECO:0000256" key="10">
    <source>
        <dbReference type="RuleBase" id="RU003657"/>
    </source>
</evidence>
<dbReference type="Pfam" id="PF00977">
    <property type="entry name" value="His_biosynth"/>
    <property type="match status" value="1"/>
</dbReference>
<dbReference type="InterPro" id="IPR013785">
    <property type="entry name" value="Aldolase_TIM"/>
</dbReference>
<gene>
    <name evidence="9 12" type="primary">hisA</name>
    <name evidence="12" type="ORF">trycra_79</name>
</gene>
<dbReference type="GO" id="GO:0003949">
    <property type="term" value="F:1-(5-phosphoribosyl)-5-[(5-phosphoribosylamino)methylideneamino]imidazole-4-carboxamide isomerase activity"/>
    <property type="evidence" value="ECO:0007669"/>
    <property type="project" value="UniProtKB-EC"/>
</dbReference>
<keyword evidence="8 9" id="KW-0413">Isomerase</keyword>
<evidence type="ECO:0000256" key="5">
    <source>
        <dbReference type="ARBA" id="ARBA00022490"/>
    </source>
</evidence>
<keyword evidence="7 9" id="KW-0368">Histidine biosynthesis</keyword>
<dbReference type="CDD" id="cd04732">
    <property type="entry name" value="HisA"/>
    <property type="match status" value="1"/>
</dbReference>
<protein>
    <recommendedName>
        <fullName evidence="9 11">1-(5-phosphoribosyl)-5-[(5-phosphoribosylamino)methylideneamino] imidazole-4-carboxamide isomerase</fullName>
        <ecNumber evidence="9 11">5.3.1.16</ecNumber>
    </recommendedName>
    <alternativeName>
        <fullName evidence="9">Phosphoribosylformimino-5-aminoimidazole carboxamide ribotide isomerase</fullName>
    </alternativeName>
</protein>
<comment type="similarity">
    <text evidence="4 9 10">Belongs to the HisA/HisF family.</text>
</comment>
<evidence type="ECO:0000256" key="8">
    <source>
        <dbReference type="ARBA" id="ARBA00023235"/>
    </source>
</evidence>
<evidence type="ECO:0000313" key="12">
    <source>
        <dbReference type="EMBL" id="PIM95774.1"/>
    </source>
</evidence>
<evidence type="ECO:0000256" key="6">
    <source>
        <dbReference type="ARBA" id="ARBA00022605"/>
    </source>
</evidence>
<evidence type="ECO:0000313" key="13">
    <source>
        <dbReference type="Proteomes" id="UP000228979"/>
    </source>
</evidence>
<dbReference type="InterPro" id="IPR023016">
    <property type="entry name" value="HisA/PriA"/>
</dbReference>
<dbReference type="SUPFAM" id="SSF51366">
    <property type="entry name" value="Ribulose-phoshate binding barrel"/>
    <property type="match status" value="1"/>
</dbReference>
<dbReference type="EC" id="5.3.1.16" evidence="9 11"/>
<dbReference type="Gene3D" id="3.20.20.70">
    <property type="entry name" value="Aldolase class I"/>
    <property type="match status" value="1"/>
</dbReference>
<dbReference type="HAMAP" id="MF_01014">
    <property type="entry name" value="HisA"/>
    <property type="match status" value="1"/>
</dbReference>
<evidence type="ECO:0000256" key="11">
    <source>
        <dbReference type="RuleBase" id="RU003658"/>
    </source>
</evidence>
<comment type="caution">
    <text evidence="12">The sequence shown here is derived from an EMBL/GenBank/DDBJ whole genome shotgun (WGS) entry which is preliminary data.</text>
</comment>
<evidence type="ECO:0000256" key="4">
    <source>
        <dbReference type="ARBA" id="ARBA00009667"/>
    </source>
</evidence>
<accession>A0ABX4MJD1</accession>
<dbReference type="EMBL" id="NXGP01000043">
    <property type="protein sequence ID" value="PIM95774.1"/>
    <property type="molecule type" value="Genomic_DNA"/>
</dbReference>
<dbReference type="InterPro" id="IPR011060">
    <property type="entry name" value="RibuloseP-bd_barrel"/>
</dbReference>
<proteinExistence type="inferred from homology"/>
<dbReference type="NCBIfam" id="TIGR00007">
    <property type="entry name" value="1-(5-phosphoribosyl)-5-[(5-phosphoribosylamino)methylideneamino]imidazole-4-carboxamide isomerase"/>
    <property type="match status" value="1"/>
</dbReference>